<name>A0AA46TJL8_9ACTN</name>
<dbReference type="InterPro" id="IPR024983">
    <property type="entry name" value="CHAT_dom"/>
</dbReference>
<dbReference type="Proteomes" id="UP001164390">
    <property type="component" value="Chromosome"/>
</dbReference>
<evidence type="ECO:0000259" key="3">
    <source>
        <dbReference type="Pfam" id="PF24096"/>
    </source>
</evidence>
<dbReference type="InterPro" id="IPR055803">
    <property type="entry name" value="DUF7379"/>
</dbReference>
<dbReference type="Pfam" id="PF24096">
    <property type="entry name" value="DUF7379"/>
    <property type="match status" value="1"/>
</dbReference>
<accession>A0AA46TJL8</accession>
<evidence type="ECO:0000259" key="2">
    <source>
        <dbReference type="Pfam" id="PF12770"/>
    </source>
</evidence>
<feature type="domain" description="DUF7379" evidence="3">
    <location>
        <begin position="206"/>
        <end position="290"/>
    </location>
</feature>
<evidence type="ECO:0000313" key="5">
    <source>
        <dbReference type="Proteomes" id="UP001164390"/>
    </source>
</evidence>
<feature type="domain" description="CHAT" evidence="2">
    <location>
        <begin position="1134"/>
        <end position="1409"/>
    </location>
</feature>
<reference evidence="4" key="1">
    <citation type="submission" date="2022-01" db="EMBL/GenBank/DDBJ databases">
        <title>Nocardioidaceae gen. sp. A5X3R13.</title>
        <authorList>
            <person name="Lopez Marin M.A."/>
            <person name="Uhlik O."/>
        </authorList>
    </citation>
    <scope>NUCLEOTIDE SEQUENCE</scope>
    <source>
        <strain evidence="4">A5X3R13</strain>
    </source>
</reference>
<dbReference type="RefSeq" id="WP_271635471.1">
    <property type="nucleotide sequence ID" value="NZ_CP094970.1"/>
</dbReference>
<dbReference type="EMBL" id="CP094970">
    <property type="protein sequence ID" value="UYM06564.1"/>
    <property type="molecule type" value="Genomic_DNA"/>
</dbReference>
<feature type="region of interest" description="Disordered" evidence="1">
    <location>
        <begin position="1590"/>
        <end position="1611"/>
    </location>
</feature>
<gene>
    <name evidence="4" type="ORF">L0C25_05680</name>
</gene>
<organism evidence="4 5">
    <name type="scientific">Solicola gregarius</name>
    <dbReference type="NCBI Taxonomy" id="2908642"/>
    <lineage>
        <taxon>Bacteria</taxon>
        <taxon>Bacillati</taxon>
        <taxon>Actinomycetota</taxon>
        <taxon>Actinomycetes</taxon>
        <taxon>Propionibacteriales</taxon>
        <taxon>Nocardioidaceae</taxon>
        <taxon>Solicola</taxon>
    </lineage>
</organism>
<dbReference type="InterPro" id="IPR029058">
    <property type="entry name" value="AB_hydrolase_fold"/>
</dbReference>
<protein>
    <submittedName>
        <fullName evidence="4">CHAT domain-containing protein</fullName>
    </submittedName>
</protein>
<evidence type="ECO:0000256" key="1">
    <source>
        <dbReference type="SAM" id="MobiDB-lite"/>
    </source>
</evidence>
<dbReference type="Gene3D" id="3.40.50.1820">
    <property type="entry name" value="alpha/beta hydrolase"/>
    <property type="match status" value="1"/>
</dbReference>
<dbReference type="Pfam" id="PF12770">
    <property type="entry name" value="CHAT"/>
    <property type="match status" value="1"/>
</dbReference>
<evidence type="ECO:0000313" key="4">
    <source>
        <dbReference type="EMBL" id="UYM06564.1"/>
    </source>
</evidence>
<dbReference type="KEGG" id="sgrg:L0C25_05680"/>
<sequence length="1778" mass="191583">MSNGLLVQGYDHGDAISALDDFEQLAGPGVSYRARQQVTTRTSAGRDVQQTVELDGDDSDVLEIETANGLVRFTTMERARNDLKGLRSGHLEDLFDARRGDSPIVGVTRSSFTLTDPDIRAAVAELDDALKDAVIGRAGRTLISPVARRAMRRIAEWIDKPVPDEAEASLRRKKAKTPGLYAVDEGLLLEPRQRVEQPLDGGGPVLLLLHGTFSHTEAAFPGLRGTREWSRLSERHAGRAFALEHATLGKTPVQNAVDAAQVLPSGARLQIVSHSRGGLVGEALSLAAAQVAAHIKPDLEAYETAVRRFGVDDRALMAPDIEALPQLRAIVAERELSVERFVRVACPARGTLLASRRLDRYASYLFNLFRLIPGLRATGVVELVKLLLLTFLDQRSDVRAVPGLEAQMPESPFIATINTRAGVVANDRMAAIAGDVEGSGLLKRLKVLGADLYFREDHDMVVNTSAMVEGVPRAEPAVAMFKGAAYSHSNYFTDQIARAAMERWLNAKDLGTVSGFAASLTAPKRAPSRSLTSEGPVGTVVVVPDLFGSKVTVDGQPAWPDPSALTTIGIRDFLDPSRCAWSPTGLVDQYAGLVDALGEHYDVREFAYDCRSPLASAATELNTLLASDGVREPVHLVAHGSGCRIVTLAHDLPGSPIGGLSGRRVLLSPALAGTSSDTARGEGRDALAASLALIDGDDPSVIGALLRDACGAGDGRHPAGVDAPAASWNGYAAVFGRAAYTWTPHPDNPATLALTSDGDGHVALPSAADGRAADGLETHYLRLPFDRLVTDDGAINLVAGLLAGTVGATSPTTAPPHPVEEISAAPTVFPAVFPTADDLVWAGMHAPLPPPRDQTTLDVAIVHGNLASASEKLIVGTQYGTPIGGAEKALDERLDGTLQRHRLLGQYPGPLGTCQLFVRPERPGAGAAVIGIGDPGDLSPGQLTAGVTQAVLRLVAVRATDDEEPEQLELATVLIGTAGLGSMPIASAVGALLTGVRRANRRVRDQGLPHHVASLKIYELYEDRAIEALHAAARLRPDATADEDDVLRIAGVLQEGFEGRPGTPRTNYNADRWRTIRVSGTATDGADSGLRELSFTETGRSAGASTLISRAQHRLIDELVEQCIRTPSVDEQVYNTLYELLVPRSMKGQGRPSEHIMYLLDGAAAALPFEMLATRSFDDGVRPIAIEVGMIRRLETTRIREMIRTSPGRKALVIGDPYAGPGKPRLAAAVREANAVATLLETRGWEVNRLISRDEKDERIDTEAVMNALFAHEYRIIHIAAHGAYDESDPDRSGVCIGPDRFLTTHEFEQMQTTPDLVFLNCCHLGSGIGRPDHLASSVSRKLIDNGIRAVVAAGWAVDDAAAEAFATHFYDGLLSGDNLGATTLNARKRVYDRFGQTTNTWGAYQVYGEPAFQLERYSQTSIATDPTSRRGLREQLETLTQRALFADDADEACIRAELDDARECGAQRGWLQGNEHQAIGEVYRALGDYEGAIGSYNDALRTGGATAGFDIIAQLMGAHTHLGAEHLRIGTEDNQDHFATAQHLLGLWRELSTQSADSEPADPELLKAEANLRQHRLWCRIAERRGDGAANRASRDERSGEPDRDCSEERAAMQRDLTAAWRAFQKASGAFMDGKDRQYTTLAAIVFEWLGAVHEANGGPVDSGRVEEMVKRIRQVRKLAEEAPWSAAPFERLRLADADLALHVVGGTPAAADVAEAYTRVFDKGLSKRERATAMQWIALLHECLPREGDVARQRRQTIQQVEMTVQPWAERTRPPA</sequence>
<proteinExistence type="predicted"/>
<keyword evidence="5" id="KW-1185">Reference proteome</keyword>